<accession>A0A545SUY9</accession>
<dbReference type="Proteomes" id="UP000315816">
    <property type="component" value="Unassembled WGS sequence"/>
</dbReference>
<proteinExistence type="predicted"/>
<sequence length="146" mass="15996">MLRSLLDKLTQPAPEPLQDDDARLAVAAILVRLARADNDYDAAEKHAIDRILAQRHDLTDADASALRGKAEALEASAPDTVRFTNAVKEAVPLDDRIAILEAAWTIVLTDGERASEEDALMRMIPRFLGINDLDSNLARQRASKAL</sequence>
<keyword evidence="3" id="KW-1185">Reference proteome</keyword>
<dbReference type="InterPro" id="IPR007791">
    <property type="entry name" value="DjlA_N"/>
</dbReference>
<dbReference type="Gene3D" id="1.10.3680.10">
    <property type="entry name" value="TerB-like"/>
    <property type="match status" value="1"/>
</dbReference>
<evidence type="ECO:0000313" key="2">
    <source>
        <dbReference type="EMBL" id="TQV68775.1"/>
    </source>
</evidence>
<dbReference type="SUPFAM" id="SSF158682">
    <property type="entry name" value="TerB-like"/>
    <property type="match status" value="1"/>
</dbReference>
<dbReference type="InterPro" id="IPR029024">
    <property type="entry name" value="TerB-like"/>
</dbReference>
<evidence type="ECO:0000313" key="3">
    <source>
        <dbReference type="Proteomes" id="UP000315816"/>
    </source>
</evidence>
<dbReference type="OrthoDB" id="5402150at2"/>
<reference evidence="2 3" key="1">
    <citation type="submission" date="2019-06" db="EMBL/GenBank/DDBJ databases">
        <title>A novel species of marine bacteria.</title>
        <authorList>
            <person name="Wang Y."/>
        </authorList>
    </citation>
    <scope>NUCLEOTIDE SEQUENCE [LARGE SCALE GENOMIC DNA]</scope>
    <source>
        <strain evidence="2 3">MA1-10</strain>
    </source>
</reference>
<dbReference type="EMBL" id="VICH01000004">
    <property type="protein sequence ID" value="TQV68775.1"/>
    <property type="molecule type" value="Genomic_DNA"/>
</dbReference>
<feature type="domain" description="Co-chaperone DjlA N-terminal" evidence="1">
    <location>
        <begin position="23"/>
        <end position="140"/>
    </location>
</feature>
<dbReference type="CDD" id="cd07313">
    <property type="entry name" value="terB_like_2"/>
    <property type="match status" value="1"/>
</dbReference>
<comment type="caution">
    <text evidence="2">The sequence shown here is derived from an EMBL/GenBank/DDBJ whole genome shotgun (WGS) entry which is preliminary data.</text>
</comment>
<name>A0A545SUY9_9RHOB</name>
<evidence type="ECO:0000259" key="1">
    <source>
        <dbReference type="Pfam" id="PF05099"/>
    </source>
</evidence>
<dbReference type="AlphaFoldDB" id="A0A545SUY9"/>
<organism evidence="2 3">
    <name type="scientific">Aliiroseovarius halocynthiae</name>
    <dbReference type="NCBI Taxonomy" id="985055"/>
    <lineage>
        <taxon>Bacteria</taxon>
        <taxon>Pseudomonadati</taxon>
        <taxon>Pseudomonadota</taxon>
        <taxon>Alphaproteobacteria</taxon>
        <taxon>Rhodobacterales</taxon>
        <taxon>Paracoccaceae</taxon>
        <taxon>Aliiroseovarius</taxon>
    </lineage>
</organism>
<protein>
    <submittedName>
        <fullName evidence="2">TerB family tellurite resistance protein</fullName>
    </submittedName>
</protein>
<gene>
    <name evidence="2" type="ORF">FIL88_04115</name>
</gene>
<dbReference type="RefSeq" id="WP_142852526.1">
    <property type="nucleotide sequence ID" value="NZ_FXWW01000001.1"/>
</dbReference>
<dbReference type="Pfam" id="PF05099">
    <property type="entry name" value="TerB"/>
    <property type="match status" value="1"/>
</dbReference>